<dbReference type="KEGG" id="nin:NADRNF5_1765"/>
<dbReference type="HOGENOM" id="CLU_2010000_0_0_2"/>
<protein>
    <submittedName>
        <fullName evidence="1">Uncharacterized protein</fullName>
    </submittedName>
</protein>
<accession>A0A0D5C4H8</accession>
<reference evidence="2" key="1">
    <citation type="submission" date="2015-03" db="EMBL/GenBank/DDBJ databases">
        <title>Characterization of two novel Thaumarchaeota isolated from the Northern Adriatic Sea.</title>
        <authorList>
            <person name="Bayer B."/>
            <person name="Vojvoda J."/>
            <person name="Offre P."/>
            <person name="Srivastava A."/>
            <person name="Elisabeth N."/>
            <person name="Garcia J.A.L."/>
            <person name="Schleper C."/>
            <person name="Herndl G.J."/>
        </authorList>
    </citation>
    <scope>NUCLEOTIDE SEQUENCE [LARGE SCALE GENOMIC DNA]</scope>
    <source>
        <strain evidence="2">NF5</strain>
    </source>
</reference>
<name>A0A0D5C4H8_9ARCH</name>
<gene>
    <name evidence="1" type="ORF">NADRNF5_1765</name>
</gene>
<dbReference type="Pfam" id="PF22684">
    <property type="entry name" value="LFE_1968-like"/>
    <property type="match status" value="1"/>
</dbReference>
<sequence>MMLFDLLSDIVANDDVLLIVKNNGATSETRSNSLGIRQKDKWITIGDNDGPAHMHVNSKIIKSAEFIQQVNPERTSFSVQFFDEHGERVLAAFFTKMYDESKELIPARKNAYDALNQKFSSKIKF</sequence>
<organism evidence="1 2">
    <name type="scientific">Nitrosopumilus adriaticus</name>
    <dbReference type="NCBI Taxonomy" id="1580092"/>
    <lineage>
        <taxon>Archaea</taxon>
        <taxon>Nitrososphaerota</taxon>
        <taxon>Nitrososphaeria</taxon>
        <taxon>Nitrosopumilales</taxon>
        <taxon>Nitrosopumilaceae</taxon>
        <taxon>Nitrosopumilus</taxon>
    </lineage>
</organism>
<dbReference type="STRING" id="1580092.NADRNF5_1765"/>
<dbReference type="EMBL" id="CP011070">
    <property type="protein sequence ID" value="AJW71443.1"/>
    <property type="molecule type" value="Genomic_DNA"/>
</dbReference>
<keyword evidence="2" id="KW-1185">Reference proteome</keyword>
<dbReference type="InterPro" id="IPR053733">
    <property type="entry name" value="Heme_Transport_Util_sf"/>
</dbReference>
<dbReference type="Proteomes" id="UP000032408">
    <property type="component" value="Chromosome"/>
</dbReference>
<dbReference type="AlphaFoldDB" id="A0A0D5C4H8"/>
<evidence type="ECO:0000313" key="1">
    <source>
        <dbReference type="EMBL" id="AJW71443.1"/>
    </source>
</evidence>
<dbReference type="InterPro" id="IPR055136">
    <property type="entry name" value="LFE_1968-like"/>
</dbReference>
<dbReference type="SUPFAM" id="SSF144064">
    <property type="entry name" value="Heme iron utilization protein-like"/>
    <property type="match status" value="1"/>
</dbReference>
<reference evidence="1 2" key="2">
    <citation type="journal article" date="2016" name="ISME J.">
        <title>Physiological and genomic characterization of two novel marine thaumarchaeal strains indicates niche differentiation.</title>
        <authorList>
            <person name="Bayer B."/>
            <person name="Vojvoda J."/>
            <person name="Offre P."/>
            <person name="Alves R.J."/>
            <person name="Elisabeth N.H."/>
            <person name="Garcia J.A."/>
            <person name="Volland J.M."/>
            <person name="Srivastava A."/>
            <person name="Schleper C."/>
            <person name="Herndl G.J."/>
        </authorList>
    </citation>
    <scope>NUCLEOTIDE SEQUENCE [LARGE SCALE GENOMIC DNA]</scope>
    <source>
        <strain evidence="1 2">NF5</strain>
    </source>
</reference>
<dbReference type="Gene3D" id="3.40.1570.10">
    <property type="entry name" value="HemS/ChuS/ChuX like domains"/>
    <property type="match status" value="1"/>
</dbReference>
<proteinExistence type="predicted"/>
<evidence type="ECO:0000313" key="2">
    <source>
        <dbReference type="Proteomes" id="UP000032408"/>
    </source>
</evidence>